<dbReference type="Proteomes" id="UP000323257">
    <property type="component" value="Unassembled WGS sequence"/>
</dbReference>
<dbReference type="Pfam" id="PF09335">
    <property type="entry name" value="VTT_dom"/>
    <property type="match status" value="1"/>
</dbReference>
<feature type="transmembrane region" description="Helical" evidence="2">
    <location>
        <begin position="135"/>
        <end position="154"/>
    </location>
</feature>
<dbReference type="PANTHER" id="PTHR42709:SF8">
    <property type="entry name" value="UNDECAPRENYL PHOSPHATE TRANSPORTER A"/>
    <property type="match status" value="1"/>
</dbReference>
<proteinExistence type="inferred from homology"/>
<keyword evidence="2" id="KW-0472">Membrane</keyword>
<dbReference type="GO" id="GO:0005886">
    <property type="term" value="C:plasma membrane"/>
    <property type="evidence" value="ECO:0007669"/>
    <property type="project" value="TreeGrafter"/>
</dbReference>
<dbReference type="AlphaFoldDB" id="A0A5S5BVI5"/>
<dbReference type="OrthoDB" id="9813426at2"/>
<evidence type="ECO:0000313" key="4">
    <source>
        <dbReference type="EMBL" id="TYP70328.1"/>
    </source>
</evidence>
<comment type="caution">
    <text evidence="4">The sequence shown here is derived from an EMBL/GenBank/DDBJ whole genome shotgun (WGS) entry which is preliminary data.</text>
</comment>
<name>A0A5S5BVI5_9BACL</name>
<evidence type="ECO:0000313" key="5">
    <source>
        <dbReference type="Proteomes" id="UP000323257"/>
    </source>
</evidence>
<keyword evidence="2" id="KW-1133">Transmembrane helix</keyword>
<reference evidence="4 5" key="1">
    <citation type="submission" date="2019-07" db="EMBL/GenBank/DDBJ databases">
        <title>Genomic Encyclopedia of Type Strains, Phase III (KMG-III): the genomes of soil and plant-associated and newly described type strains.</title>
        <authorList>
            <person name="Whitman W."/>
        </authorList>
    </citation>
    <scope>NUCLEOTIDE SEQUENCE [LARGE SCALE GENOMIC DNA]</scope>
    <source>
        <strain evidence="4 5">BL24</strain>
    </source>
</reference>
<dbReference type="PANTHER" id="PTHR42709">
    <property type="entry name" value="ALKALINE PHOSPHATASE LIKE PROTEIN"/>
    <property type="match status" value="1"/>
</dbReference>
<dbReference type="EMBL" id="VNHS01000012">
    <property type="protein sequence ID" value="TYP70328.1"/>
    <property type="molecule type" value="Genomic_DNA"/>
</dbReference>
<dbReference type="InterPro" id="IPR051311">
    <property type="entry name" value="DedA_domain"/>
</dbReference>
<evidence type="ECO:0000259" key="3">
    <source>
        <dbReference type="Pfam" id="PF09335"/>
    </source>
</evidence>
<accession>A0A5S5BVI5</accession>
<keyword evidence="2" id="KW-0812">Transmembrane</keyword>
<sequence>MEWIHELATTALHWIEELGYWGIIIGLAIEVIPSEIVLAFGGYLVYKGEISFLTAVICGTIGAVIQQWILYAIGRYAGRPFFEKYGKYIKISPKHLDTAEKWFNKYGSGIVFTARFVPVMRQAISIPAGMARMNFWLFTFLTLLASIPWSILFVYLGNSLGDQWENIDEKAGPYIQPALLIAIALLIVYVLFKTLRKRGKTV</sequence>
<gene>
    <name evidence="4" type="ORF">BCM02_112310</name>
</gene>
<feature type="transmembrane region" description="Helical" evidence="2">
    <location>
        <begin position="52"/>
        <end position="74"/>
    </location>
</feature>
<feature type="transmembrane region" description="Helical" evidence="2">
    <location>
        <begin position="174"/>
        <end position="192"/>
    </location>
</feature>
<evidence type="ECO:0000256" key="2">
    <source>
        <dbReference type="SAM" id="Phobius"/>
    </source>
</evidence>
<comment type="similarity">
    <text evidence="1">Belongs to the DedA family.</text>
</comment>
<keyword evidence="5" id="KW-1185">Reference proteome</keyword>
<feature type="domain" description="VTT" evidence="3">
    <location>
        <begin position="32"/>
        <end position="158"/>
    </location>
</feature>
<evidence type="ECO:0000256" key="1">
    <source>
        <dbReference type="ARBA" id="ARBA00010792"/>
    </source>
</evidence>
<protein>
    <submittedName>
        <fullName evidence="4">Membrane protein DedA with SNARE-associated domain</fullName>
    </submittedName>
</protein>
<organism evidence="4 5">
    <name type="scientific">Paenibacillus methanolicus</name>
    <dbReference type="NCBI Taxonomy" id="582686"/>
    <lineage>
        <taxon>Bacteria</taxon>
        <taxon>Bacillati</taxon>
        <taxon>Bacillota</taxon>
        <taxon>Bacilli</taxon>
        <taxon>Bacillales</taxon>
        <taxon>Paenibacillaceae</taxon>
        <taxon>Paenibacillus</taxon>
    </lineage>
</organism>
<dbReference type="InterPro" id="IPR032816">
    <property type="entry name" value="VTT_dom"/>
</dbReference>
<dbReference type="RefSeq" id="WP_148932672.1">
    <property type="nucleotide sequence ID" value="NZ_VNHS01000012.1"/>
</dbReference>
<feature type="transmembrane region" description="Helical" evidence="2">
    <location>
        <begin position="20"/>
        <end position="46"/>
    </location>
</feature>